<dbReference type="InterPro" id="IPR036188">
    <property type="entry name" value="FAD/NAD-bd_sf"/>
</dbReference>
<dbReference type="Pfam" id="PF07992">
    <property type="entry name" value="Pyr_redox_2"/>
    <property type="match status" value="1"/>
</dbReference>
<proteinExistence type="inferred from homology"/>
<dbReference type="InterPro" id="IPR023753">
    <property type="entry name" value="FAD/NAD-binding_dom"/>
</dbReference>
<dbReference type="PRINTS" id="PR00411">
    <property type="entry name" value="PNDRDTASEI"/>
</dbReference>
<keyword evidence="2" id="KW-0285">Flavoprotein</keyword>
<gene>
    <name evidence="6" type="ORF">K460DRAFT_379597</name>
</gene>
<keyword evidence="3" id="KW-0274">FAD</keyword>
<keyword evidence="4" id="KW-0560">Oxidoreductase</keyword>
<dbReference type="GO" id="GO:0050660">
    <property type="term" value="F:flavin adenine dinucleotide binding"/>
    <property type="evidence" value="ECO:0007669"/>
    <property type="project" value="TreeGrafter"/>
</dbReference>
<protein>
    <submittedName>
        <fullName evidence="6">FAD/NAD(P)-binding domain-containing protein</fullName>
    </submittedName>
</protein>
<feature type="domain" description="FAD/NAD(P)-binding" evidence="5">
    <location>
        <begin position="11"/>
        <end position="325"/>
    </location>
</feature>
<dbReference type="GO" id="GO:0004174">
    <property type="term" value="F:electron-transferring-flavoprotein dehydrogenase activity"/>
    <property type="evidence" value="ECO:0007669"/>
    <property type="project" value="TreeGrafter"/>
</dbReference>
<dbReference type="SUPFAM" id="SSF51905">
    <property type="entry name" value="FAD/NAD(P)-binding domain"/>
    <property type="match status" value="1"/>
</dbReference>
<evidence type="ECO:0000256" key="3">
    <source>
        <dbReference type="ARBA" id="ARBA00022827"/>
    </source>
</evidence>
<dbReference type="PRINTS" id="PR00368">
    <property type="entry name" value="FADPNR"/>
</dbReference>
<name>A0A9P4G9U4_9PLEO</name>
<evidence type="ECO:0000313" key="7">
    <source>
        <dbReference type="Proteomes" id="UP000800039"/>
    </source>
</evidence>
<reference evidence="6" key="1">
    <citation type="submission" date="2020-01" db="EMBL/GenBank/DDBJ databases">
        <authorList>
            <consortium name="DOE Joint Genome Institute"/>
            <person name="Haridas S."/>
            <person name="Albert R."/>
            <person name="Binder M."/>
            <person name="Bloem J."/>
            <person name="Labutti K."/>
            <person name="Salamov A."/>
            <person name="Andreopoulos B."/>
            <person name="Baker S.E."/>
            <person name="Barry K."/>
            <person name="Bills G."/>
            <person name="Bluhm B.H."/>
            <person name="Cannon C."/>
            <person name="Castanera R."/>
            <person name="Culley D.E."/>
            <person name="Daum C."/>
            <person name="Ezra D."/>
            <person name="Gonzalez J.B."/>
            <person name="Henrissat B."/>
            <person name="Kuo A."/>
            <person name="Liang C."/>
            <person name="Lipzen A."/>
            <person name="Lutzoni F."/>
            <person name="Magnuson J."/>
            <person name="Mondo S."/>
            <person name="Nolan M."/>
            <person name="Ohm R."/>
            <person name="Pangilinan J."/>
            <person name="Park H.-J."/>
            <person name="Ramirez L."/>
            <person name="Alfaro M."/>
            <person name="Sun H."/>
            <person name="Tritt A."/>
            <person name="Yoshinaga Y."/>
            <person name="Zwiers L.-H."/>
            <person name="Turgeon B.G."/>
            <person name="Goodwin S.B."/>
            <person name="Spatafora J.W."/>
            <person name="Crous P.W."/>
            <person name="Grigoriev I.V."/>
        </authorList>
    </citation>
    <scope>NUCLEOTIDE SEQUENCE</scope>
    <source>
        <strain evidence="6">CBS 394.84</strain>
    </source>
</reference>
<dbReference type="PANTHER" id="PTHR43735:SF3">
    <property type="entry name" value="FERROPTOSIS SUPPRESSOR PROTEIN 1"/>
    <property type="match status" value="1"/>
</dbReference>
<dbReference type="GO" id="GO:0005737">
    <property type="term" value="C:cytoplasm"/>
    <property type="evidence" value="ECO:0007669"/>
    <property type="project" value="TreeGrafter"/>
</dbReference>
<sequence length="415" mass="44650">MAQATPFPKKHILILGGSYGGVATAHYVSKHIIPALPNPSSYQVILVSASTQAMCRPACPRALISDDMFPQDKLFVSITQQLKQYGSEMCRFVHGTATMVNHEKRSVSVKLSTGEEEEFGFHTLVIATGASTPSPLLGLNTDSTALREAWATFRKALPTAKSIVIAGGGPAGVEVAGELGEYLNGCAGWFESKLNSPKVDIMLITSGKEILPHLRPTIAQTAEGYLAKVGVTIIKNARVERLEPENTGLAIASLVTKATLSLSNGTTLSADLYIPATGAKPNTSFIPPSLLELDGRIKTNKQTLRVDAASHPRIYAIGDASSYARPAIHNIIAAIPILGANIKRDLLLDAGKPESEVGPESIFEEDLRETQLVPIGKSKGVGSAMGWRIPSWIVWMIKGRDYWLWTTAKLWSGRQ</sequence>
<dbReference type="RefSeq" id="XP_040784090.1">
    <property type="nucleotide sequence ID" value="XM_040935182.1"/>
</dbReference>
<comment type="caution">
    <text evidence="6">The sequence shown here is derived from an EMBL/GenBank/DDBJ whole genome shotgun (WGS) entry which is preliminary data.</text>
</comment>
<organism evidence="6 7">
    <name type="scientific">Cucurbitaria berberidis CBS 394.84</name>
    <dbReference type="NCBI Taxonomy" id="1168544"/>
    <lineage>
        <taxon>Eukaryota</taxon>
        <taxon>Fungi</taxon>
        <taxon>Dikarya</taxon>
        <taxon>Ascomycota</taxon>
        <taxon>Pezizomycotina</taxon>
        <taxon>Dothideomycetes</taxon>
        <taxon>Pleosporomycetidae</taxon>
        <taxon>Pleosporales</taxon>
        <taxon>Pleosporineae</taxon>
        <taxon>Cucurbitariaceae</taxon>
        <taxon>Cucurbitaria</taxon>
    </lineage>
</organism>
<dbReference type="EMBL" id="ML976618">
    <property type="protein sequence ID" value="KAF1841527.1"/>
    <property type="molecule type" value="Genomic_DNA"/>
</dbReference>
<dbReference type="AlphaFoldDB" id="A0A9P4G9U4"/>
<evidence type="ECO:0000256" key="4">
    <source>
        <dbReference type="ARBA" id="ARBA00023002"/>
    </source>
</evidence>
<accession>A0A9P4G9U4</accession>
<evidence type="ECO:0000313" key="6">
    <source>
        <dbReference type="EMBL" id="KAF1841527.1"/>
    </source>
</evidence>
<evidence type="ECO:0000256" key="2">
    <source>
        <dbReference type="ARBA" id="ARBA00022630"/>
    </source>
</evidence>
<keyword evidence="7" id="KW-1185">Reference proteome</keyword>
<comment type="similarity">
    <text evidence="1">Belongs to the FAD-dependent oxidoreductase family.</text>
</comment>
<evidence type="ECO:0000259" key="5">
    <source>
        <dbReference type="Pfam" id="PF07992"/>
    </source>
</evidence>
<dbReference type="Proteomes" id="UP000800039">
    <property type="component" value="Unassembled WGS sequence"/>
</dbReference>
<dbReference type="Gene3D" id="3.50.50.100">
    <property type="match status" value="1"/>
</dbReference>
<dbReference type="GeneID" id="63852433"/>
<evidence type="ECO:0000256" key="1">
    <source>
        <dbReference type="ARBA" id="ARBA00006442"/>
    </source>
</evidence>
<dbReference type="OrthoDB" id="202203at2759"/>
<dbReference type="PANTHER" id="PTHR43735">
    <property type="entry name" value="APOPTOSIS-INDUCING FACTOR 1"/>
    <property type="match status" value="1"/>
</dbReference>